<dbReference type="RefSeq" id="WP_069320041.1">
    <property type="nucleotide sequence ID" value="NZ_MDDS01000017.1"/>
</dbReference>
<proteinExistence type="predicted"/>
<protein>
    <recommendedName>
        <fullName evidence="2">DUF4142 domain-containing protein</fullName>
    </recommendedName>
</protein>
<feature type="domain" description="DUF4142" evidence="2">
    <location>
        <begin position="61"/>
        <end position="197"/>
    </location>
</feature>
<dbReference type="AlphaFoldDB" id="A0A1E3LWY4"/>
<dbReference type="InterPro" id="IPR025419">
    <property type="entry name" value="DUF4142"/>
</dbReference>
<dbReference type="OrthoDB" id="8005547at2"/>
<evidence type="ECO:0000313" key="4">
    <source>
        <dbReference type="Proteomes" id="UP000094487"/>
    </source>
</evidence>
<evidence type="ECO:0000256" key="1">
    <source>
        <dbReference type="SAM" id="SignalP"/>
    </source>
</evidence>
<feature type="chain" id="PRO_5009132236" description="DUF4142 domain-containing protein" evidence="1">
    <location>
        <begin position="23"/>
        <end position="198"/>
    </location>
</feature>
<evidence type="ECO:0000259" key="2">
    <source>
        <dbReference type="Pfam" id="PF13628"/>
    </source>
</evidence>
<keyword evidence="4" id="KW-1185">Reference proteome</keyword>
<dbReference type="STRING" id="1888892.BFL28_14815"/>
<dbReference type="Gene3D" id="1.20.1260.10">
    <property type="match status" value="1"/>
</dbReference>
<name>A0A1E3LWY4_9SPHN</name>
<keyword evidence="1" id="KW-0732">Signal</keyword>
<dbReference type="PROSITE" id="PS51257">
    <property type="entry name" value="PROKAR_LIPOPROTEIN"/>
    <property type="match status" value="1"/>
</dbReference>
<reference evidence="3 4" key="1">
    <citation type="submission" date="2016-08" db="EMBL/GenBank/DDBJ databases">
        <title>Draft genome of the agarase producing Sphingomonas sp. MCT13.</title>
        <authorList>
            <person name="D'Andrea M.M."/>
            <person name="Rossolini G.M."/>
            <person name="Thaller M.C."/>
        </authorList>
    </citation>
    <scope>NUCLEOTIDE SEQUENCE [LARGE SCALE GENOMIC DNA]</scope>
    <source>
        <strain evidence="3 4">MCT13</strain>
    </source>
</reference>
<evidence type="ECO:0000313" key="3">
    <source>
        <dbReference type="EMBL" id="ODP38246.1"/>
    </source>
</evidence>
<dbReference type="Pfam" id="PF13628">
    <property type="entry name" value="DUF4142"/>
    <property type="match status" value="1"/>
</dbReference>
<feature type="signal peptide" evidence="1">
    <location>
        <begin position="1"/>
        <end position="22"/>
    </location>
</feature>
<organism evidence="3 4">
    <name type="scientific">Sphingomonas turrisvirgatae</name>
    <dbReference type="NCBI Taxonomy" id="1888892"/>
    <lineage>
        <taxon>Bacteria</taxon>
        <taxon>Pseudomonadati</taxon>
        <taxon>Pseudomonadota</taxon>
        <taxon>Alphaproteobacteria</taxon>
        <taxon>Sphingomonadales</taxon>
        <taxon>Sphingomonadaceae</taxon>
        <taxon>Sphingomonas</taxon>
    </lineage>
</organism>
<accession>A0A1E3LWY4</accession>
<dbReference type="EMBL" id="MDDS01000017">
    <property type="protein sequence ID" value="ODP38246.1"/>
    <property type="molecule type" value="Genomic_DNA"/>
</dbReference>
<dbReference type="InterPro" id="IPR012347">
    <property type="entry name" value="Ferritin-like"/>
</dbReference>
<dbReference type="Proteomes" id="UP000094487">
    <property type="component" value="Unassembled WGS sequence"/>
</dbReference>
<dbReference type="PANTHER" id="PTHR38593:SF1">
    <property type="entry name" value="BLR2558 PROTEIN"/>
    <property type="match status" value="1"/>
</dbReference>
<comment type="caution">
    <text evidence="3">The sequence shown here is derived from an EMBL/GenBank/DDBJ whole genome shotgun (WGS) entry which is preliminary data.</text>
</comment>
<sequence length="198" mass="20115">MKHKLMLAVLPALALAACGGNAESANVTVTGNDALAGSEAAMEGNAADNMAMAPDAAAPMTGQQFADTAAASDMFELESSKLAQEKATTAPVKEFAAMMIKDHTTSTAKLKAAAGKADPAITPAPAMNAEQTANLEALRAASGAEFDTLYKQQQVAAHQKTLAALQGYASSGDVPSLKTFASETAPVVEGHLKHVSGL</sequence>
<gene>
    <name evidence="3" type="ORF">BFL28_14815</name>
</gene>
<dbReference type="PANTHER" id="PTHR38593">
    <property type="entry name" value="BLR2558 PROTEIN"/>
    <property type="match status" value="1"/>
</dbReference>